<evidence type="ECO:0000313" key="3">
    <source>
        <dbReference type="EMBL" id="EPY28543.1"/>
    </source>
</evidence>
<dbReference type="EMBL" id="ATMH01005037">
    <property type="protein sequence ID" value="EPY28543.1"/>
    <property type="molecule type" value="Genomic_DNA"/>
</dbReference>
<keyword evidence="1" id="KW-0472">Membrane</keyword>
<keyword evidence="2" id="KW-0732">Signal</keyword>
<dbReference type="OrthoDB" id="277563at2759"/>
<organism evidence="3 5">
    <name type="scientific">Strigomonas culicis</name>
    <dbReference type="NCBI Taxonomy" id="28005"/>
    <lineage>
        <taxon>Eukaryota</taxon>
        <taxon>Discoba</taxon>
        <taxon>Euglenozoa</taxon>
        <taxon>Kinetoplastea</taxon>
        <taxon>Metakinetoplastina</taxon>
        <taxon>Trypanosomatida</taxon>
        <taxon>Trypanosomatidae</taxon>
        <taxon>Strigomonadinae</taxon>
        <taxon>Strigomonas</taxon>
    </lineage>
</organism>
<evidence type="ECO:0000313" key="4">
    <source>
        <dbReference type="EMBL" id="EPY33734.1"/>
    </source>
</evidence>
<comment type="caution">
    <text evidence="3">The sequence shown here is derived from an EMBL/GenBank/DDBJ whole genome shotgun (WGS) entry which is preliminary data.</text>
</comment>
<keyword evidence="1" id="KW-1133">Transmembrane helix</keyword>
<sequence>MGARWCRSLPLPAVLLLCLLVCASGIVRADVASEKVCTCRCCYQGGCSELNNVSWVVDSCADCTNKLCNDYIRSSKVRTELARIFESISGDATDTAVSTLVQECEVISVLEAATCTGKMCKRTSTIKAECYNRNAPLMKYSIISFVMATVAAVLFGLMKNYIPAFQTLNEKYFNY</sequence>
<evidence type="ECO:0000256" key="2">
    <source>
        <dbReference type="SAM" id="SignalP"/>
    </source>
</evidence>
<dbReference type="AlphaFoldDB" id="S9UHZ6"/>
<evidence type="ECO:0000256" key="1">
    <source>
        <dbReference type="SAM" id="Phobius"/>
    </source>
</evidence>
<reference evidence="3 5" key="1">
    <citation type="journal article" date="2013" name="PLoS ONE">
        <title>Predicting the Proteins of Angomonas deanei, Strigomonas culicis and Their Respective Endosymbionts Reveals New Aspects of the Trypanosomatidae Family.</title>
        <authorList>
            <person name="Motta M.C."/>
            <person name="Martins A.C."/>
            <person name="de Souza S.S."/>
            <person name="Catta-Preta C.M."/>
            <person name="Silva R."/>
            <person name="Klein C.C."/>
            <person name="de Almeida L.G."/>
            <person name="de Lima Cunha O."/>
            <person name="Ciapina L.P."/>
            <person name="Brocchi M."/>
            <person name="Colabardini A.C."/>
            <person name="de Araujo Lima B."/>
            <person name="Machado C.R."/>
            <person name="de Almeida Soares C.M."/>
            <person name="Probst C.M."/>
            <person name="de Menezes C.B."/>
            <person name="Thompson C.E."/>
            <person name="Bartholomeu D.C."/>
            <person name="Gradia D.F."/>
            <person name="Pavoni D.P."/>
            <person name="Grisard E.C."/>
            <person name="Fantinatti-Garboggini F."/>
            <person name="Marchini F.K."/>
            <person name="Rodrigues-Luiz G.F."/>
            <person name="Wagner G."/>
            <person name="Goldman G.H."/>
            <person name="Fietto J.L."/>
            <person name="Elias M.C."/>
            <person name="Goldman M.H."/>
            <person name="Sagot M.F."/>
            <person name="Pereira M."/>
            <person name="Stoco P.H."/>
            <person name="de Mendonca-Neto R.P."/>
            <person name="Teixeira S.M."/>
            <person name="Maciel T.E."/>
            <person name="de Oliveira Mendes T.A."/>
            <person name="Urmenyi T.P."/>
            <person name="de Souza W."/>
            <person name="Schenkman S."/>
            <person name="de Vasconcelos A.T."/>
        </authorList>
    </citation>
    <scope>NUCLEOTIDE SEQUENCE [LARGE SCALE GENOMIC DNA]</scope>
</reference>
<feature type="transmembrane region" description="Helical" evidence="1">
    <location>
        <begin position="137"/>
        <end position="157"/>
    </location>
</feature>
<proteinExistence type="predicted"/>
<keyword evidence="5" id="KW-1185">Reference proteome</keyword>
<feature type="signal peptide" evidence="2">
    <location>
        <begin position="1"/>
        <end position="29"/>
    </location>
</feature>
<dbReference type="EMBL" id="ATMH01002032">
    <property type="protein sequence ID" value="EPY33734.1"/>
    <property type="molecule type" value="Genomic_DNA"/>
</dbReference>
<accession>S9UHZ6</accession>
<name>S9UHZ6_9TRYP</name>
<keyword evidence="1" id="KW-0812">Transmembrane</keyword>
<feature type="chain" id="PRO_5007727292" evidence="2">
    <location>
        <begin position="30"/>
        <end position="175"/>
    </location>
</feature>
<evidence type="ECO:0000313" key="5">
    <source>
        <dbReference type="Proteomes" id="UP000015354"/>
    </source>
</evidence>
<reference evidence="3" key="2">
    <citation type="submission" date="2013-03" db="EMBL/GenBank/DDBJ databases">
        <authorList>
            <person name="Motta M.C.M."/>
            <person name="Martins A.C.A."/>
            <person name="Preta C.M.C.C."/>
            <person name="Silva R."/>
            <person name="de Souza S.S."/>
            <person name="Klein C.C."/>
            <person name="de Almeida L.G.P."/>
            <person name="Cunha O.L."/>
            <person name="Colabardini A.C."/>
            <person name="Lima B.A."/>
            <person name="Machado C.R."/>
            <person name="Soares C.M.A."/>
            <person name="de Menezes C.B.A."/>
            <person name="Bartolomeu D.C."/>
            <person name="Grisard E.C."/>
            <person name="Fantinatti-Garboggini F."/>
            <person name="Rodrigues-Luiz G.F."/>
            <person name="Wagner G."/>
            <person name="Goldman G.H."/>
            <person name="Fietto J.L.R."/>
            <person name="Ciapina L.P."/>
            <person name="Brocchi M."/>
            <person name="Elias M.C."/>
            <person name="Goldman M.H.S."/>
            <person name="Sagot M.-F."/>
            <person name="Pereira M."/>
            <person name="Stoco P.H."/>
            <person name="Teixeira S.M.R."/>
            <person name="de Mendonca-Neto R.P."/>
            <person name="Maciel T.E.F."/>
            <person name="Mendes T.A.O."/>
            <person name="Urmenyi T.P."/>
            <person name="Teixeira M.M.G."/>
            <person name="de Camargo E.F.P."/>
            <person name="de Sousa W."/>
            <person name="Schenkman S."/>
            <person name="de Vasconcelos A.T.R."/>
        </authorList>
    </citation>
    <scope>NUCLEOTIDE SEQUENCE</scope>
</reference>
<dbReference type="Proteomes" id="UP000015354">
    <property type="component" value="Unassembled WGS sequence"/>
</dbReference>
<gene>
    <name evidence="4" type="ORF">STCU_02032</name>
    <name evidence="3" type="ORF">STCU_05037</name>
</gene>
<protein>
    <submittedName>
        <fullName evidence="3">Endochitinase</fullName>
    </submittedName>
</protein>